<keyword evidence="7" id="KW-0223">Dioxygenase</keyword>
<dbReference type="Pfam" id="PF02900">
    <property type="entry name" value="LigB"/>
    <property type="match status" value="1"/>
</dbReference>
<dbReference type="GO" id="GO:0016702">
    <property type="term" value="F:oxidoreductase activity, acting on single donors with incorporation of molecular oxygen, incorporation of two atoms of oxygen"/>
    <property type="evidence" value="ECO:0007669"/>
    <property type="project" value="UniProtKB-ARBA"/>
</dbReference>
<keyword evidence="8" id="KW-1185">Reference proteome</keyword>
<dbReference type="EMBL" id="FORR01000009">
    <property type="protein sequence ID" value="SFJ43717.1"/>
    <property type="molecule type" value="Genomic_DNA"/>
</dbReference>
<feature type="domain" description="Extradiol ring-cleavage dioxygenase class III enzyme subunit B" evidence="6">
    <location>
        <begin position="29"/>
        <end position="252"/>
    </location>
</feature>
<dbReference type="GO" id="GO:0008270">
    <property type="term" value="F:zinc ion binding"/>
    <property type="evidence" value="ECO:0007669"/>
    <property type="project" value="InterPro"/>
</dbReference>
<dbReference type="PANTHER" id="PTHR30096">
    <property type="entry name" value="4,5-DOPA DIOXYGENASE EXTRADIOL-LIKE PROTEIN"/>
    <property type="match status" value="1"/>
</dbReference>
<evidence type="ECO:0000256" key="1">
    <source>
        <dbReference type="ARBA" id="ARBA00001947"/>
    </source>
</evidence>
<dbReference type="RefSeq" id="WP_093230243.1">
    <property type="nucleotide sequence ID" value="NZ_FORR01000009.1"/>
</dbReference>
<evidence type="ECO:0000259" key="6">
    <source>
        <dbReference type="Pfam" id="PF02900"/>
    </source>
</evidence>
<dbReference type="SUPFAM" id="SSF53213">
    <property type="entry name" value="LigB-like"/>
    <property type="match status" value="1"/>
</dbReference>
<dbReference type="Proteomes" id="UP000199545">
    <property type="component" value="Unassembled WGS sequence"/>
</dbReference>
<protein>
    <submittedName>
        <fullName evidence="7">4,5-DOPA dioxygenase extradiol</fullName>
    </submittedName>
</protein>
<comment type="cofactor">
    <cofactor evidence="1">
        <name>Zn(2+)</name>
        <dbReference type="ChEBI" id="CHEBI:29105"/>
    </cofactor>
</comment>
<evidence type="ECO:0000313" key="8">
    <source>
        <dbReference type="Proteomes" id="UP000199545"/>
    </source>
</evidence>
<reference evidence="7 8" key="1">
    <citation type="submission" date="2016-10" db="EMBL/GenBank/DDBJ databases">
        <authorList>
            <person name="de Groot N.N."/>
        </authorList>
    </citation>
    <scope>NUCLEOTIDE SEQUENCE [LARGE SCALE GENOMIC DNA]</scope>
    <source>
        <strain evidence="7 8">DSM 44778</strain>
    </source>
</reference>
<name>A0A1I3REJ3_9BACL</name>
<dbReference type="Gene3D" id="3.40.830.10">
    <property type="entry name" value="LigB-like"/>
    <property type="match status" value="1"/>
</dbReference>
<dbReference type="InterPro" id="IPR004183">
    <property type="entry name" value="Xdiol_dOase_suB"/>
</dbReference>
<gene>
    <name evidence="7" type="ORF">SAMN05421852_109121</name>
</gene>
<accession>A0A1I3REJ3</accession>
<evidence type="ECO:0000256" key="4">
    <source>
        <dbReference type="ARBA" id="ARBA00022833"/>
    </source>
</evidence>
<organism evidence="7 8">
    <name type="scientific">Thermoflavimicrobium dichotomicum</name>
    <dbReference type="NCBI Taxonomy" id="46223"/>
    <lineage>
        <taxon>Bacteria</taxon>
        <taxon>Bacillati</taxon>
        <taxon>Bacillota</taxon>
        <taxon>Bacilli</taxon>
        <taxon>Bacillales</taxon>
        <taxon>Thermoactinomycetaceae</taxon>
        <taxon>Thermoflavimicrobium</taxon>
    </lineage>
</organism>
<keyword evidence="5" id="KW-0560">Oxidoreductase</keyword>
<dbReference type="PANTHER" id="PTHR30096:SF0">
    <property type="entry name" value="4,5-DOPA DIOXYGENASE EXTRADIOL-LIKE PROTEIN"/>
    <property type="match status" value="1"/>
</dbReference>
<dbReference type="InterPro" id="IPR014436">
    <property type="entry name" value="Extradiol_dOase_DODA"/>
</dbReference>
<evidence type="ECO:0000256" key="5">
    <source>
        <dbReference type="ARBA" id="ARBA00023002"/>
    </source>
</evidence>
<dbReference type="STRING" id="46223.SAMN05421852_109121"/>
<dbReference type="AlphaFoldDB" id="A0A1I3REJ3"/>
<proteinExistence type="inferred from homology"/>
<dbReference type="GO" id="GO:0008198">
    <property type="term" value="F:ferrous iron binding"/>
    <property type="evidence" value="ECO:0007669"/>
    <property type="project" value="InterPro"/>
</dbReference>
<keyword evidence="3" id="KW-0479">Metal-binding</keyword>
<keyword evidence="4" id="KW-0862">Zinc</keyword>
<dbReference type="CDD" id="cd07363">
    <property type="entry name" value="45_DOPA_Dioxygenase"/>
    <property type="match status" value="1"/>
</dbReference>
<sequence>MIPSFFIAHGAPSLAIKKNGYTRFLEEHFAGLPRPRAVVLFTAHWEASMQMISGVDQYGMIYDFRGFSPELYEMVYPAKGDVELAEEIADLYAKNGISCQIDDKRGIDHGAWVVLHLIYPAADIPVVAMSVNPTLSPEEQYEIGKILAPLKERDVLIMGSGGTVHNLSTLDWHKEEEAEQASADWANQFDKWLEIQLNNWNLDQLFRYEEKSSGGLVSVPTNEHFIPLFIAMGAGDQNRKARLLYRSYQYGTLSLSCWQFD</sequence>
<comment type="similarity">
    <text evidence="2">Belongs to the DODA-type extradiol aromatic ring-opening dioxygenase family.</text>
</comment>
<evidence type="ECO:0000256" key="2">
    <source>
        <dbReference type="ARBA" id="ARBA00007581"/>
    </source>
</evidence>
<evidence type="ECO:0000313" key="7">
    <source>
        <dbReference type="EMBL" id="SFJ43717.1"/>
    </source>
</evidence>
<evidence type="ECO:0000256" key="3">
    <source>
        <dbReference type="ARBA" id="ARBA00022723"/>
    </source>
</evidence>
<dbReference type="PIRSF" id="PIRSF006157">
    <property type="entry name" value="Doxgns_DODA"/>
    <property type="match status" value="1"/>
</dbReference>
<dbReference type="OrthoDB" id="9790889at2"/>